<name>A0A2V4BBK9_9PSEU</name>
<gene>
    <name evidence="1" type="ORF">BAY60_06880</name>
</gene>
<sequence>MLPGGRGGGAPQTGPGYAFTPEQLTSIATEWDELADKFESCERYALVLIEVEGPGAEYASINNAEKINESGVALLEALHQRVAYCRSMAQKFRDTLGAYGNAEGDAAAAVPKSTGTLG</sequence>
<proteinExistence type="predicted"/>
<comment type="caution">
    <text evidence="1">The sequence shown here is derived from an EMBL/GenBank/DDBJ whole genome shotgun (WGS) entry which is preliminary data.</text>
</comment>
<organism evidence="1 2">
    <name type="scientific">Prauserella muralis</name>
    <dbReference type="NCBI Taxonomy" id="588067"/>
    <lineage>
        <taxon>Bacteria</taxon>
        <taxon>Bacillati</taxon>
        <taxon>Actinomycetota</taxon>
        <taxon>Actinomycetes</taxon>
        <taxon>Pseudonocardiales</taxon>
        <taxon>Pseudonocardiaceae</taxon>
        <taxon>Prauserella</taxon>
    </lineage>
</organism>
<evidence type="ECO:0000313" key="1">
    <source>
        <dbReference type="EMBL" id="PXY32775.1"/>
    </source>
</evidence>
<protein>
    <recommendedName>
        <fullName evidence="3">PE family protein</fullName>
    </recommendedName>
</protein>
<dbReference type="AlphaFoldDB" id="A0A2V4BBK9"/>
<dbReference type="EMBL" id="MASW01000001">
    <property type="protein sequence ID" value="PXY32775.1"/>
    <property type="molecule type" value="Genomic_DNA"/>
</dbReference>
<accession>A0A2V4BBK9</accession>
<evidence type="ECO:0008006" key="3">
    <source>
        <dbReference type="Google" id="ProtNLM"/>
    </source>
</evidence>
<dbReference type="Proteomes" id="UP000249915">
    <property type="component" value="Unassembled WGS sequence"/>
</dbReference>
<evidence type="ECO:0000313" key="2">
    <source>
        <dbReference type="Proteomes" id="UP000249915"/>
    </source>
</evidence>
<reference evidence="1 2" key="1">
    <citation type="submission" date="2016-07" db="EMBL/GenBank/DDBJ databases">
        <title>Draft genome sequence of Prauserella muralis DSM 45305, isolated from a mould-covered wall in an indoor environment.</title>
        <authorList>
            <person name="Ruckert C."/>
            <person name="Albersmeier A."/>
            <person name="Jiang C.-L."/>
            <person name="Jiang Y."/>
            <person name="Kalinowski J."/>
            <person name="Schneider O."/>
            <person name="Winkler A."/>
            <person name="Zotchev S.B."/>
        </authorList>
    </citation>
    <scope>NUCLEOTIDE SEQUENCE [LARGE SCALE GENOMIC DNA]</scope>
    <source>
        <strain evidence="1 2">DSM 45305</strain>
    </source>
</reference>
<keyword evidence="2" id="KW-1185">Reference proteome</keyword>